<dbReference type="InterPro" id="IPR036566">
    <property type="entry name" value="PYNP-like_C_sf"/>
</dbReference>
<name>A0A1J4QBT6_9GAMM</name>
<dbReference type="SUPFAM" id="SSF54680">
    <property type="entry name" value="Pyrimidine nucleoside phosphorylase C-terminal domain"/>
    <property type="match status" value="1"/>
</dbReference>
<evidence type="ECO:0000256" key="4">
    <source>
        <dbReference type="HAMAP-Rule" id="MF_00703"/>
    </source>
</evidence>
<keyword evidence="1 4" id="KW-0328">Glycosyltransferase</keyword>
<dbReference type="Pfam" id="PF02885">
    <property type="entry name" value="Glycos_trans_3N"/>
    <property type="match status" value="1"/>
</dbReference>
<dbReference type="PROSITE" id="PS00647">
    <property type="entry name" value="THYMID_PHOSPHORYLASE"/>
    <property type="match status" value="1"/>
</dbReference>
<dbReference type="Gene3D" id="1.20.970.50">
    <property type="match status" value="1"/>
</dbReference>
<comment type="caution">
    <text evidence="6">The sequence shown here is derived from an EMBL/GenBank/DDBJ whole genome shotgun (WGS) entry which is preliminary data.</text>
</comment>
<dbReference type="GO" id="GO:0004645">
    <property type="term" value="F:1,4-alpha-oligoglucan phosphorylase activity"/>
    <property type="evidence" value="ECO:0007669"/>
    <property type="project" value="InterPro"/>
</dbReference>
<dbReference type="RefSeq" id="WP_071473839.1">
    <property type="nucleotide sequence ID" value="NZ_MDKE01000066.1"/>
</dbReference>
<dbReference type="NCBIfam" id="TIGR02645">
    <property type="entry name" value="ARCH_P_rylase"/>
    <property type="match status" value="1"/>
</dbReference>
<dbReference type="InterPro" id="IPR017459">
    <property type="entry name" value="Glycosyl_Trfase_fam3_N_dom"/>
</dbReference>
<dbReference type="InterPro" id="IPR000053">
    <property type="entry name" value="Thymidine/pyrmidine_PPase"/>
</dbReference>
<keyword evidence="7" id="KW-1185">Reference proteome</keyword>
<comment type="catalytic activity">
    <reaction evidence="3 4">
        <text>thymidine + phosphate = 2-deoxy-alpha-D-ribose 1-phosphate + thymine</text>
        <dbReference type="Rhea" id="RHEA:16037"/>
        <dbReference type="ChEBI" id="CHEBI:17748"/>
        <dbReference type="ChEBI" id="CHEBI:17821"/>
        <dbReference type="ChEBI" id="CHEBI:43474"/>
        <dbReference type="ChEBI" id="CHEBI:57259"/>
        <dbReference type="EC" id="2.4.2.4"/>
    </reaction>
</comment>
<dbReference type="HAMAP" id="MF_00703">
    <property type="entry name" value="Thymid_phosp_2"/>
    <property type="match status" value="1"/>
</dbReference>
<dbReference type="InterPro" id="IPR028579">
    <property type="entry name" value="Thym_Pase_Put"/>
</dbReference>
<dbReference type="AlphaFoldDB" id="A0A1J4QBT6"/>
<dbReference type="Gene3D" id="3.90.1170.30">
    <property type="entry name" value="Pyrimidine nucleoside phosphorylase-like, C-terminal domain"/>
    <property type="match status" value="1"/>
</dbReference>
<dbReference type="OrthoDB" id="341217at2"/>
<keyword evidence="2 4" id="KW-0808">Transferase</keyword>
<dbReference type="STRING" id="1414654.BFR47_05425"/>
<dbReference type="Gene3D" id="3.40.1030.10">
    <property type="entry name" value="Nucleoside phosphorylase/phosphoribosyltransferase catalytic domain"/>
    <property type="match status" value="1"/>
</dbReference>
<gene>
    <name evidence="6" type="ORF">BFR47_05425</name>
</gene>
<evidence type="ECO:0000256" key="3">
    <source>
        <dbReference type="ARBA" id="ARBA00048550"/>
    </source>
</evidence>
<dbReference type="NCBIfam" id="NF003338">
    <property type="entry name" value="PRK04350.1"/>
    <property type="match status" value="1"/>
</dbReference>
<evidence type="ECO:0000256" key="1">
    <source>
        <dbReference type="ARBA" id="ARBA00022676"/>
    </source>
</evidence>
<dbReference type="GO" id="GO:0005829">
    <property type="term" value="C:cytosol"/>
    <property type="evidence" value="ECO:0007669"/>
    <property type="project" value="TreeGrafter"/>
</dbReference>
<organism evidence="6 7">
    <name type="scientific">Oceanisphaera psychrotolerans</name>
    <dbReference type="NCBI Taxonomy" id="1414654"/>
    <lineage>
        <taxon>Bacteria</taxon>
        <taxon>Pseudomonadati</taxon>
        <taxon>Pseudomonadota</taxon>
        <taxon>Gammaproteobacteria</taxon>
        <taxon>Aeromonadales</taxon>
        <taxon>Aeromonadaceae</taxon>
        <taxon>Oceanisphaera</taxon>
    </lineage>
</organism>
<proteinExistence type="inferred from homology"/>
<dbReference type="PANTHER" id="PTHR10515:SF0">
    <property type="entry name" value="THYMIDINE PHOSPHORYLASE"/>
    <property type="match status" value="1"/>
</dbReference>
<dbReference type="InterPro" id="IPR013102">
    <property type="entry name" value="PYNP_C"/>
</dbReference>
<dbReference type="SUPFAM" id="SSF52418">
    <property type="entry name" value="Nucleoside phosphorylase/phosphoribosyltransferase catalytic domain"/>
    <property type="match status" value="1"/>
</dbReference>
<protein>
    <recommendedName>
        <fullName evidence="4">Putative thymidine phosphorylase</fullName>
        <ecNumber evidence="4">2.4.2.4</ecNumber>
    </recommendedName>
    <alternativeName>
        <fullName evidence="4">TdRPase</fullName>
    </alternativeName>
</protein>
<comment type="similarity">
    <text evidence="4">Belongs to the thymidine/pyrimidine-nucleoside phosphorylase family. Type 2 subfamily.</text>
</comment>
<dbReference type="InterPro" id="IPR000312">
    <property type="entry name" value="Glycosyl_Trfase_fam3"/>
</dbReference>
<evidence type="ECO:0000313" key="6">
    <source>
        <dbReference type="EMBL" id="OIN04744.1"/>
    </source>
</evidence>
<sequence>MSASHSLIAMEMGIDTHQEPVVFMRADCEVCRAEGFNANTRIQVGLENRTIIATLNVVTEKVLPPDHIGFSRIAWQRMALEGGERVQISHAPLLHSMSAVRKKIYGHTLSSREIHDIVADIAAHRYSDMQIASFITAGVDCLNTQEIIALTQAMVASGKRLTWPDTLQLVDKHCIGGVPGNRTTPIVVAIASAAGLVMPKTSSRAITSPSGTADTMEVLTTVRLSLEQIQQTVRKVNACLAWGGAVNLSPADDMLIRIEHALDIDGVGQLVASVLSKKLAAGSTHALIDIPVGPTAKVRSQHEARHLAGLFDTVGQALGLKMRCLITNGDEAIGYGIGPAQEAQDILAVLNNEPGAPADLRERALFLAANLLNLAGGASLEVAQARAQELLASGQAWEQFKRICDAQGGLKTIPQAAHQLELGARHSGTLLAMDNRRLSRLAKLAGAPISPAAGLRLHIKLGQALAQDQPLLTLYADSRGELDYAAAYYANNHDMFMVGEAS</sequence>
<dbReference type="InterPro" id="IPR013466">
    <property type="entry name" value="Thymidine/AMP_Pase"/>
</dbReference>
<dbReference type="GO" id="GO:0009032">
    <property type="term" value="F:thymidine phosphorylase activity"/>
    <property type="evidence" value="ECO:0007669"/>
    <property type="project" value="UniProtKB-UniRule"/>
</dbReference>
<evidence type="ECO:0000313" key="7">
    <source>
        <dbReference type="Proteomes" id="UP000243073"/>
    </source>
</evidence>
<dbReference type="Proteomes" id="UP000243073">
    <property type="component" value="Unassembled WGS sequence"/>
</dbReference>
<dbReference type="Pfam" id="PF07831">
    <property type="entry name" value="PYNP_C"/>
    <property type="match status" value="1"/>
</dbReference>
<accession>A0A1J4QBT6</accession>
<evidence type="ECO:0000259" key="5">
    <source>
        <dbReference type="SMART" id="SM00941"/>
    </source>
</evidence>
<dbReference type="SUPFAM" id="SSF47648">
    <property type="entry name" value="Nucleoside phosphorylase/phosphoribosyltransferase N-terminal domain"/>
    <property type="match status" value="1"/>
</dbReference>
<dbReference type="Pfam" id="PF00591">
    <property type="entry name" value="Glycos_transf_3"/>
    <property type="match status" value="1"/>
</dbReference>
<dbReference type="PANTHER" id="PTHR10515">
    <property type="entry name" value="THYMIDINE PHOSPHORYLASE"/>
    <property type="match status" value="1"/>
</dbReference>
<dbReference type="GO" id="GO:0006206">
    <property type="term" value="P:pyrimidine nucleobase metabolic process"/>
    <property type="evidence" value="ECO:0007669"/>
    <property type="project" value="InterPro"/>
</dbReference>
<feature type="domain" description="Pyrimidine nucleoside phosphorylase C-terminal" evidence="5">
    <location>
        <begin position="429"/>
        <end position="496"/>
    </location>
</feature>
<dbReference type="InterPro" id="IPR035902">
    <property type="entry name" value="Nuc_phospho_transferase"/>
</dbReference>
<dbReference type="GO" id="GO:0006213">
    <property type="term" value="P:pyrimidine nucleoside metabolic process"/>
    <property type="evidence" value="ECO:0007669"/>
    <property type="project" value="InterPro"/>
</dbReference>
<dbReference type="EMBL" id="MDKE01000066">
    <property type="protein sequence ID" value="OIN04744.1"/>
    <property type="molecule type" value="Genomic_DNA"/>
</dbReference>
<dbReference type="InterPro" id="IPR036320">
    <property type="entry name" value="Glycosyl_Trfase_fam3_N_dom_sf"/>
</dbReference>
<dbReference type="InterPro" id="IPR017872">
    <property type="entry name" value="Pyrmidine_PPase_CS"/>
</dbReference>
<dbReference type="SMART" id="SM00941">
    <property type="entry name" value="PYNP_C"/>
    <property type="match status" value="1"/>
</dbReference>
<evidence type="ECO:0000256" key="2">
    <source>
        <dbReference type="ARBA" id="ARBA00022679"/>
    </source>
</evidence>
<reference evidence="6 7" key="1">
    <citation type="submission" date="2016-07" db="EMBL/GenBank/DDBJ databases">
        <title>Draft Genome Sequence of Oceanisphaera psychrotolerans, isolated from coastal sediment samples.</title>
        <authorList>
            <person name="Zhuo S."/>
            <person name="Ruan Z."/>
        </authorList>
    </citation>
    <scope>NUCLEOTIDE SEQUENCE [LARGE SCALE GENOMIC DNA]</scope>
    <source>
        <strain evidence="6 7">LAM-WHM-ZC</strain>
    </source>
</reference>
<dbReference type="EC" id="2.4.2.4" evidence="4"/>